<keyword evidence="6" id="KW-0408">Iron</keyword>
<protein>
    <submittedName>
        <fullName evidence="10">Cloroperoxidase</fullName>
    </submittedName>
</protein>
<dbReference type="PANTHER" id="PTHR33577">
    <property type="entry name" value="STERIGMATOCYSTIN BIOSYNTHESIS PEROXIDASE STCC-RELATED"/>
    <property type="match status" value="1"/>
</dbReference>
<dbReference type="GO" id="GO:0046872">
    <property type="term" value="F:metal ion binding"/>
    <property type="evidence" value="ECO:0007669"/>
    <property type="project" value="UniProtKB-KW"/>
</dbReference>
<dbReference type="Gene3D" id="1.10.489.10">
    <property type="entry name" value="Chloroperoxidase-like"/>
    <property type="match status" value="1"/>
</dbReference>
<dbReference type="EMBL" id="ML210279">
    <property type="protein sequence ID" value="TFK21085.1"/>
    <property type="molecule type" value="Genomic_DNA"/>
</dbReference>
<feature type="domain" description="Heme haloperoxidase family profile" evidence="9">
    <location>
        <begin position="24"/>
        <end position="252"/>
    </location>
</feature>
<feature type="region of interest" description="Disordered" evidence="8">
    <location>
        <begin position="237"/>
        <end position="266"/>
    </location>
</feature>
<evidence type="ECO:0000313" key="10">
    <source>
        <dbReference type="EMBL" id="TFK21085.1"/>
    </source>
</evidence>
<feature type="non-terminal residue" evidence="10">
    <location>
        <position position="1"/>
    </location>
</feature>
<evidence type="ECO:0000313" key="11">
    <source>
        <dbReference type="Proteomes" id="UP000307440"/>
    </source>
</evidence>
<proteinExistence type="inferred from homology"/>
<evidence type="ECO:0000256" key="7">
    <source>
        <dbReference type="ARBA" id="ARBA00025795"/>
    </source>
</evidence>
<keyword evidence="5" id="KW-0560">Oxidoreductase</keyword>
<evidence type="ECO:0000256" key="1">
    <source>
        <dbReference type="ARBA" id="ARBA00001970"/>
    </source>
</evidence>
<sequence>PFARIPPSPPGPLRFAGTKLVDDREHPFRPPGPGDVRGPCPGLNTLANHGYISMNGVATPGQMIQAAQEGFNMHNGAVRLPAYSAHLMNGNLVTDLLSIGGKSRNTGPDPRGQPALVAGISEHGTFEGDASLTRADDFFGDNHSFNQTMFGQHRFGGGFYNISVAAELRFQRIQQSIATNPEFDLRGFRHFTSFGETAFAVNMFTDGRMTGAQACQLDLAAARNFFRDGRFPNGFHRANLPTTTITPPSTSAPASSSRYASNKAHS</sequence>
<evidence type="ECO:0000256" key="5">
    <source>
        <dbReference type="ARBA" id="ARBA00023002"/>
    </source>
</evidence>
<dbReference type="PANTHER" id="PTHR33577:SF16">
    <property type="entry name" value="HEME HALOPEROXIDASE FAMILY PROFILE DOMAIN-CONTAINING PROTEIN"/>
    <property type="match status" value="1"/>
</dbReference>
<dbReference type="GO" id="GO:0004601">
    <property type="term" value="F:peroxidase activity"/>
    <property type="evidence" value="ECO:0007669"/>
    <property type="project" value="UniProtKB-KW"/>
</dbReference>
<dbReference type="AlphaFoldDB" id="A0A5C3KM56"/>
<name>A0A5C3KM56_COPMA</name>
<evidence type="ECO:0000259" key="9">
    <source>
        <dbReference type="PROSITE" id="PS51405"/>
    </source>
</evidence>
<feature type="compositionally biased region" description="Low complexity" evidence="8">
    <location>
        <begin position="241"/>
        <end position="257"/>
    </location>
</feature>
<evidence type="ECO:0000256" key="3">
    <source>
        <dbReference type="ARBA" id="ARBA00022617"/>
    </source>
</evidence>
<dbReference type="InterPro" id="IPR036851">
    <property type="entry name" value="Chloroperoxidase-like_sf"/>
</dbReference>
<dbReference type="SUPFAM" id="SSF47571">
    <property type="entry name" value="Cloroperoxidase"/>
    <property type="match status" value="1"/>
</dbReference>
<evidence type="ECO:0000256" key="8">
    <source>
        <dbReference type="SAM" id="MobiDB-lite"/>
    </source>
</evidence>
<organism evidence="10 11">
    <name type="scientific">Coprinopsis marcescibilis</name>
    <name type="common">Agaric fungus</name>
    <name type="synonym">Psathyrella marcescibilis</name>
    <dbReference type="NCBI Taxonomy" id="230819"/>
    <lineage>
        <taxon>Eukaryota</taxon>
        <taxon>Fungi</taxon>
        <taxon>Dikarya</taxon>
        <taxon>Basidiomycota</taxon>
        <taxon>Agaricomycotina</taxon>
        <taxon>Agaricomycetes</taxon>
        <taxon>Agaricomycetidae</taxon>
        <taxon>Agaricales</taxon>
        <taxon>Agaricineae</taxon>
        <taxon>Psathyrellaceae</taxon>
        <taxon>Coprinopsis</taxon>
    </lineage>
</organism>
<evidence type="ECO:0000256" key="4">
    <source>
        <dbReference type="ARBA" id="ARBA00022723"/>
    </source>
</evidence>
<comment type="similarity">
    <text evidence="7">Belongs to the chloroperoxidase family.</text>
</comment>
<dbReference type="Proteomes" id="UP000307440">
    <property type="component" value="Unassembled WGS sequence"/>
</dbReference>
<gene>
    <name evidence="10" type="ORF">FA15DRAFT_598528</name>
</gene>
<dbReference type="PROSITE" id="PS51405">
    <property type="entry name" value="HEME_HALOPEROXIDASE"/>
    <property type="match status" value="1"/>
</dbReference>
<evidence type="ECO:0000256" key="6">
    <source>
        <dbReference type="ARBA" id="ARBA00023004"/>
    </source>
</evidence>
<dbReference type="OrthoDB" id="407298at2759"/>
<accession>A0A5C3KM56</accession>
<keyword evidence="4" id="KW-0479">Metal-binding</keyword>
<reference evidence="10 11" key="1">
    <citation type="journal article" date="2019" name="Nat. Ecol. Evol.">
        <title>Megaphylogeny resolves global patterns of mushroom evolution.</title>
        <authorList>
            <person name="Varga T."/>
            <person name="Krizsan K."/>
            <person name="Foldi C."/>
            <person name="Dima B."/>
            <person name="Sanchez-Garcia M."/>
            <person name="Sanchez-Ramirez S."/>
            <person name="Szollosi G.J."/>
            <person name="Szarkandi J.G."/>
            <person name="Papp V."/>
            <person name="Albert L."/>
            <person name="Andreopoulos W."/>
            <person name="Angelini C."/>
            <person name="Antonin V."/>
            <person name="Barry K.W."/>
            <person name="Bougher N.L."/>
            <person name="Buchanan P."/>
            <person name="Buyck B."/>
            <person name="Bense V."/>
            <person name="Catcheside P."/>
            <person name="Chovatia M."/>
            <person name="Cooper J."/>
            <person name="Damon W."/>
            <person name="Desjardin D."/>
            <person name="Finy P."/>
            <person name="Geml J."/>
            <person name="Haridas S."/>
            <person name="Hughes K."/>
            <person name="Justo A."/>
            <person name="Karasinski D."/>
            <person name="Kautmanova I."/>
            <person name="Kiss B."/>
            <person name="Kocsube S."/>
            <person name="Kotiranta H."/>
            <person name="LaButti K.M."/>
            <person name="Lechner B.E."/>
            <person name="Liimatainen K."/>
            <person name="Lipzen A."/>
            <person name="Lukacs Z."/>
            <person name="Mihaltcheva S."/>
            <person name="Morgado L.N."/>
            <person name="Niskanen T."/>
            <person name="Noordeloos M.E."/>
            <person name="Ohm R.A."/>
            <person name="Ortiz-Santana B."/>
            <person name="Ovrebo C."/>
            <person name="Racz N."/>
            <person name="Riley R."/>
            <person name="Savchenko A."/>
            <person name="Shiryaev A."/>
            <person name="Soop K."/>
            <person name="Spirin V."/>
            <person name="Szebenyi C."/>
            <person name="Tomsovsky M."/>
            <person name="Tulloss R.E."/>
            <person name="Uehling J."/>
            <person name="Grigoriev I.V."/>
            <person name="Vagvolgyi C."/>
            <person name="Papp T."/>
            <person name="Martin F.M."/>
            <person name="Miettinen O."/>
            <person name="Hibbett D.S."/>
            <person name="Nagy L.G."/>
        </authorList>
    </citation>
    <scope>NUCLEOTIDE SEQUENCE [LARGE SCALE GENOMIC DNA]</scope>
    <source>
        <strain evidence="10 11">CBS 121175</strain>
    </source>
</reference>
<evidence type="ECO:0000256" key="2">
    <source>
        <dbReference type="ARBA" id="ARBA00022559"/>
    </source>
</evidence>
<keyword evidence="2 10" id="KW-0575">Peroxidase</keyword>
<comment type="cofactor">
    <cofactor evidence="1">
        <name>heme b</name>
        <dbReference type="ChEBI" id="CHEBI:60344"/>
    </cofactor>
</comment>
<keyword evidence="3" id="KW-0349">Heme</keyword>
<dbReference type="Pfam" id="PF01328">
    <property type="entry name" value="Peroxidase_2"/>
    <property type="match status" value="1"/>
</dbReference>
<dbReference type="InterPro" id="IPR000028">
    <property type="entry name" value="Chloroperoxidase"/>
</dbReference>
<keyword evidence="11" id="KW-1185">Reference proteome</keyword>